<proteinExistence type="predicted"/>
<dbReference type="EMBL" id="BAAAVV010000006">
    <property type="protein sequence ID" value="GAA3173550.1"/>
    <property type="molecule type" value="Genomic_DNA"/>
</dbReference>
<reference evidence="2" key="1">
    <citation type="journal article" date="2019" name="Int. J. Syst. Evol. Microbiol.">
        <title>The Global Catalogue of Microorganisms (GCM) 10K type strain sequencing project: providing services to taxonomists for standard genome sequencing and annotation.</title>
        <authorList>
            <consortium name="The Broad Institute Genomics Platform"/>
            <consortium name="The Broad Institute Genome Sequencing Center for Infectious Disease"/>
            <person name="Wu L."/>
            <person name="Ma J."/>
        </authorList>
    </citation>
    <scope>NUCLEOTIDE SEQUENCE [LARGE SCALE GENOMIC DNA]</scope>
    <source>
        <strain evidence="2">JCM 15614</strain>
    </source>
</reference>
<comment type="caution">
    <text evidence="1">The sequence shown here is derived from an EMBL/GenBank/DDBJ whole genome shotgun (WGS) entry which is preliminary data.</text>
</comment>
<evidence type="ECO:0000313" key="2">
    <source>
        <dbReference type="Proteomes" id="UP001499924"/>
    </source>
</evidence>
<evidence type="ECO:0000313" key="1">
    <source>
        <dbReference type="EMBL" id="GAA3173550.1"/>
    </source>
</evidence>
<organism evidence="1 2">
    <name type="scientific">Blastococcus jejuensis</name>
    <dbReference type="NCBI Taxonomy" id="351224"/>
    <lineage>
        <taxon>Bacteria</taxon>
        <taxon>Bacillati</taxon>
        <taxon>Actinomycetota</taxon>
        <taxon>Actinomycetes</taxon>
        <taxon>Geodermatophilales</taxon>
        <taxon>Geodermatophilaceae</taxon>
        <taxon>Blastococcus</taxon>
    </lineage>
</organism>
<name>A0ABP6PBA2_9ACTN</name>
<gene>
    <name evidence="1" type="ORF">GCM10010531_28890</name>
</gene>
<sequence length="165" mass="17478">MAFAVLVALAWRADGAAPPEAVPTCALPGSAVTITEEQAENAARIAAVAWDRGLPDRAVVIALATAQQESGLRNVDYGDRDSLGLFQQRPSQGWGTEAQVQDPEYAAGQFFDRLVHVPNWETRPLAEASHVVQRSAYPNATAKHEAMAIDLTAALRAGGGELDCG</sequence>
<accession>A0ABP6PBA2</accession>
<protein>
    <recommendedName>
        <fullName evidence="3">Peptidase M23</fullName>
    </recommendedName>
</protein>
<evidence type="ECO:0008006" key="3">
    <source>
        <dbReference type="Google" id="ProtNLM"/>
    </source>
</evidence>
<keyword evidence="2" id="KW-1185">Reference proteome</keyword>
<dbReference type="Proteomes" id="UP001499924">
    <property type="component" value="Unassembled WGS sequence"/>
</dbReference>